<keyword evidence="1" id="KW-0175">Coiled coil</keyword>
<reference evidence="3 5" key="1">
    <citation type="submission" date="2017-09" db="EMBL/GenBank/DDBJ databases">
        <title>Genomics of the genus Arcobacter.</title>
        <authorList>
            <person name="Perez-Cataluna A."/>
            <person name="Figueras M.J."/>
            <person name="Salas-Masso N."/>
        </authorList>
    </citation>
    <scope>NUCLEOTIDE SEQUENCE [LARGE SCALE GENOMIC DNA]</scope>
    <source>
        <strain evidence="3 5">CECT 7837</strain>
    </source>
</reference>
<dbReference type="KEGG" id="aell:AELL_2448"/>
<gene>
    <name evidence="2" type="ORF">AELL_2448</name>
    <name evidence="3" type="ORF">CP962_12675</name>
</gene>
<keyword evidence="4" id="KW-1185">Reference proteome</keyword>
<accession>A0A347UB37</accession>
<proteinExistence type="predicted"/>
<reference evidence="2 4" key="2">
    <citation type="submission" date="2018-08" db="EMBL/GenBank/DDBJ databases">
        <title>Complete genome of the Arcobacter ellisii type strain LMG 26155.</title>
        <authorList>
            <person name="Miller W.G."/>
            <person name="Yee E."/>
            <person name="Bono J.L."/>
        </authorList>
    </citation>
    <scope>NUCLEOTIDE SEQUENCE [LARGE SCALE GENOMIC DNA]</scope>
    <source>
        <strain evidence="2 4">LMG 26155</strain>
    </source>
</reference>
<dbReference type="RefSeq" id="WP_118918212.1">
    <property type="nucleotide sequence ID" value="NZ_CP032097.1"/>
</dbReference>
<dbReference type="Proteomes" id="UP000290588">
    <property type="component" value="Unassembled WGS sequence"/>
</dbReference>
<sequence>MFKQFLYLDEQKMYSLSSQLFEGITEYILNENESSESEETKQNGPLASGRIMADVINSTIKSTEKRFLHDHSFILLENELLKGKHILNIDEKTIFENEDFEKFSFVKVKARAIFNDINKINELFENFNSLGEALTYLNIESEIEKILQNKNNLSEKEQNQFNQEIKRLRKKENIIKLAETNNLRRDDDFLKNLSLITNYGFSEDFEIQQKVNNFLFTSTLNRENLRESEKSLIKKYSRQSEKEIVILGIITQTLKENTLEIKNIEGKNLKEGLSNIIEHLANIELSLFGKASNEIIIDPIAVYIEL</sequence>
<evidence type="ECO:0000256" key="1">
    <source>
        <dbReference type="SAM" id="Coils"/>
    </source>
</evidence>
<name>A0A347UB37_9BACT</name>
<evidence type="ECO:0000313" key="3">
    <source>
        <dbReference type="EMBL" id="RXI28930.1"/>
    </source>
</evidence>
<evidence type="ECO:0000313" key="2">
    <source>
        <dbReference type="EMBL" id="AXX96065.1"/>
    </source>
</evidence>
<dbReference type="InterPro" id="IPR045633">
    <property type="entry name" value="DUF6414"/>
</dbReference>
<dbReference type="OrthoDB" id="1550743at2"/>
<evidence type="ECO:0000313" key="4">
    <source>
        <dbReference type="Proteomes" id="UP000262582"/>
    </source>
</evidence>
<dbReference type="EMBL" id="NXIG01000016">
    <property type="protein sequence ID" value="RXI28930.1"/>
    <property type="molecule type" value="Genomic_DNA"/>
</dbReference>
<evidence type="ECO:0000313" key="5">
    <source>
        <dbReference type="Proteomes" id="UP000290588"/>
    </source>
</evidence>
<dbReference type="AlphaFoldDB" id="A0A347UB37"/>
<dbReference type="EMBL" id="CP032097">
    <property type="protein sequence ID" value="AXX96065.1"/>
    <property type="molecule type" value="Genomic_DNA"/>
</dbReference>
<protein>
    <submittedName>
        <fullName evidence="3">Uncharacterized protein</fullName>
    </submittedName>
</protein>
<dbReference type="Pfam" id="PF19952">
    <property type="entry name" value="DUF6414"/>
    <property type="match status" value="1"/>
</dbReference>
<organism evidence="3 5">
    <name type="scientific">Arcobacter ellisii</name>
    <dbReference type="NCBI Taxonomy" id="913109"/>
    <lineage>
        <taxon>Bacteria</taxon>
        <taxon>Pseudomonadati</taxon>
        <taxon>Campylobacterota</taxon>
        <taxon>Epsilonproteobacteria</taxon>
        <taxon>Campylobacterales</taxon>
        <taxon>Arcobacteraceae</taxon>
        <taxon>Arcobacter</taxon>
    </lineage>
</organism>
<feature type="coiled-coil region" evidence="1">
    <location>
        <begin position="136"/>
        <end position="171"/>
    </location>
</feature>
<dbReference type="Proteomes" id="UP000262582">
    <property type="component" value="Chromosome"/>
</dbReference>